<proteinExistence type="predicted"/>
<evidence type="ECO:0000259" key="2">
    <source>
        <dbReference type="Pfam" id="PF02517"/>
    </source>
</evidence>
<dbReference type="Proteomes" id="UP000320235">
    <property type="component" value="Unassembled WGS sequence"/>
</dbReference>
<organism evidence="3 4">
    <name type="scientific">Microbacterium kyungheense</name>
    <dbReference type="NCBI Taxonomy" id="1263636"/>
    <lineage>
        <taxon>Bacteria</taxon>
        <taxon>Bacillati</taxon>
        <taxon>Actinomycetota</taxon>
        <taxon>Actinomycetes</taxon>
        <taxon>Micrococcales</taxon>
        <taxon>Microbacteriaceae</taxon>
        <taxon>Microbacterium</taxon>
    </lineage>
</organism>
<feature type="transmembrane region" description="Helical" evidence="1">
    <location>
        <begin position="175"/>
        <end position="195"/>
    </location>
</feature>
<name>A0A543FK02_9MICO</name>
<accession>A0A543FK02</accession>
<dbReference type="InterPro" id="IPR003675">
    <property type="entry name" value="Rce1/LyrA-like_dom"/>
</dbReference>
<keyword evidence="4" id="KW-1185">Reference proteome</keyword>
<evidence type="ECO:0000256" key="1">
    <source>
        <dbReference type="SAM" id="Phobius"/>
    </source>
</evidence>
<keyword evidence="1" id="KW-0472">Membrane</keyword>
<protein>
    <recommendedName>
        <fullName evidence="2">CAAX prenyl protease 2/Lysostaphin resistance protein A-like domain-containing protein</fullName>
    </recommendedName>
</protein>
<dbReference type="GO" id="GO:0080120">
    <property type="term" value="P:CAAX-box protein maturation"/>
    <property type="evidence" value="ECO:0007669"/>
    <property type="project" value="UniProtKB-ARBA"/>
</dbReference>
<feature type="transmembrane region" description="Helical" evidence="1">
    <location>
        <begin position="150"/>
        <end position="168"/>
    </location>
</feature>
<feature type="domain" description="CAAX prenyl protease 2/Lysostaphin resistance protein A-like" evidence="2">
    <location>
        <begin position="86"/>
        <end position="184"/>
    </location>
</feature>
<feature type="transmembrane region" description="Helical" evidence="1">
    <location>
        <begin position="6"/>
        <end position="29"/>
    </location>
</feature>
<gene>
    <name evidence="3" type="ORF">FB391_0389</name>
</gene>
<dbReference type="InterPro" id="IPR052710">
    <property type="entry name" value="CAAX_protease"/>
</dbReference>
<dbReference type="Pfam" id="PF02517">
    <property type="entry name" value="Rce1-like"/>
    <property type="match status" value="1"/>
</dbReference>
<dbReference type="PANTHER" id="PTHR36435:SF1">
    <property type="entry name" value="CAAX AMINO TERMINAL PROTEASE FAMILY PROTEIN"/>
    <property type="match status" value="1"/>
</dbReference>
<dbReference type="PANTHER" id="PTHR36435">
    <property type="entry name" value="SLR1288 PROTEIN"/>
    <property type="match status" value="1"/>
</dbReference>
<dbReference type="EMBL" id="VFPE01000001">
    <property type="protein sequence ID" value="TQM34102.1"/>
    <property type="molecule type" value="Genomic_DNA"/>
</dbReference>
<sequence length="196" mass="20168">MLNPAGWTAIAASIVPLVAMLVVVVWAFSMSRPAGLLRVRGIDVLYGLVLGGALRVVQGWLSAGDAASGAFPSLLRVDGRVPAGTWITDVLAPVTVAPVIEELFFRGVLLVSVYTVLRRPLGKVSAGVVAVVVSTLAFAIAHSLAAGSGAVVGVALLGLVCALLVMLTGRIWGAVLVHIVYNAMFVALALVGTFWG</sequence>
<keyword evidence="1" id="KW-0812">Transmembrane</keyword>
<keyword evidence="1" id="KW-1133">Transmembrane helix</keyword>
<evidence type="ECO:0000313" key="3">
    <source>
        <dbReference type="EMBL" id="TQM34102.1"/>
    </source>
</evidence>
<reference evidence="3 4" key="1">
    <citation type="submission" date="2019-06" db="EMBL/GenBank/DDBJ databases">
        <title>Sequencing the genomes of 1000 actinobacteria strains.</title>
        <authorList>
            <person name="Klenk H.-P."/>
        </authorList>
    </citation>
    <scope>NUCLEOTIDE SEQUENCE [LARGE SCALE GENOMIC DNA]</scope>
    <source>
        <strain evidence="3 4">DSM 105492</strain>
    </source>
</reference>
<dbReference type="GO" id="GO:0004175">
    <property type="term" value="F:endopeptidase activity"/>
    <property type="evidence" value="ECO:0007669"/>
    <property type="project" value="UniProtKB-ARBA"/>
</dbReference>
<dbReference type="AlphaFoldDB" id="A0A543FK02"/>
<comment type="caution">
    <text evidence="3">The sequence shown here is derived from an EMBL/GenBank/DDBJ whole genome shotgun (WGS) entry which is preliminary data.</text>
</comment>
<evidence type="ECO:0000313" key="4">
    <source>
        <dbReference type="Proteomes" id="UP000320235"/>
    </source>
</evidence>
<feature type="transmembrane region" description="Helical" evidence="1">
    <location>
        <begin position="124"/>
        <end position="144"/>
    </location>
</feature>